<gene>
    <name evidence="8" type="ORF">PAPYR_4505</name>
</gene>
<dbReference type="Proteomes" id="UP001141327">
    <property type="component" value="Unassembled WGS sequence"/>
</dbReference>
<dbReference type="Gene3D" id="3.30.70.20">
    <property type="match status" value="1"/>
</dbReference>
<keyword evidence="5" id="KW-0812">Transmembrane</keyword>
<feature type="domain" description="4Fe-4S ferredoxin-type" evidence="7">
    <location>
        <begin position="218"/>
        <end position="247"/>
    </location>
</feature>
<dbReference type="InterPro" id="IPR017896">
    <property type="entry name" value="4Fe4S_Fe-S-bd"/>
</dbReference>
<keyword evidence="5" id="KW-0472">Membrane</keyword>
<keyword evidence="1" id="KW-0004">4Fe-4S</keyword>
<protein>
    <recommendedName>
        <fullName evidence="10">4Fe-4S dicluster domain-containing protein</fullName>
    </recommendedName>
</protein>
<proteinExistence type="predicted"/>
<sequence length="342" mass="37534">MRGIATFLIPGMSKQVLLVHCSLTGNTQHVALVLKQVLEAHGFSCVLHDLIPLIRGISLRSEAEPLAELTRKCDAADVIGLGTLVDGLAPFPKFCKAISALPKRALQGKPSFIFTTFGNIEGWASATVVNCLKKMGSRPLMALPVRCPENFIPLQAIVPDRDYFDAGQETRVRQFAEKLSAVLGSEPSSWPQVELALWKRVLARIGWSSCVSVVPLIGPIRIDPAKCIHCGACVRLCPFGALEKCPDIENTPAGPPQYHMLRCKGCTRCLNRCPAQAISIPVWRSQSRQQYTFTEVRPQGLPHPLREIARVRHVAPRVLLTLAALVVILVGIALRLLRARRV</sequence>
<evidence type="ECO:0000313" key="9">
    <source>
        <dbReference type="Proteomes" id="UP001141327"/>
    </source>
</evidence>
<keyword evidence="2" id="KW-0479">Metal-binding</keyword>
<dbReference type="InterPro" id="IPR050157">
    <property type="entry name" value="PSI_iron-sulfur_center"/>
</dbReference>
<dbReference type="PANTHER" id="PTHR24960">
    <property type="entry name" value="PHOTOSYSTEM I IRON-SULFUR CENTER-RELATED"/>
    <property type="match status" value="1"/>
</dbReference>
<dbReference type="InterPro" id="IPR008254">
    <property type="entry name" value="Flavodoxin/NO_synth"/>
</dbReference>
<dbReference type="PROSITE" id="PS00198">
    <property type="entry name" value="4FE4S_FER_1"/>
    <property type="match status" value="2"/>
</dbReference>
<dbReference type="PROSITE" id="PS50902">
    <property type="entry name" value="FLAVODOXIN_LIKE"/>
    <property type="match status" value="1"/>
</dbReference>
<comment type="caution">
    <text evidence="8">The sequence shown here is derived from an EMBL/GenBank/DDBJ whole genome shotgun (WGS) entry which is preliminary data.</text>
</comment>
<keyword evidence="5" id="KW-1133">Transmembrane helix</keyword>
<dbReference type="Gene3D" id="3.40.50.360">
    <property type="match status" value="1"/>
</dbReference>
<evidence type="ECO:0000256" key="5">
    <source>
        <dbReference type="SAM" id="Phobius"/>
    </source>
</evidence>
<evidence type="ECO:0000256" key="1">
    <source>
        <dbReference type="ARBA" id="ARBA00022485"/>
    </source>
</evidence>
<evidence type="ECO:0000256" key="4">
    <source>
        <dbReference type="ARBA" id="ARBA00023014"/>
    </source>
</evidence>
<evidence type="ECO:0000256" key="3">
    <source>
        <dbReference type="ARBA" id="ARBA00023004"/>
    </source>
</evidence>
<feature type="domain" description="Flavodoxin-like" evidence="6">
    <location>
        <begin position="16"/>
        <end position="180"/>
    </location>
</feature>
<keyword evidence="9" id="KW-1185">Reference proteome</keyword>
<evidence type="ECO:0000313" key="8">
    <source>
        <dbReference type="EMBL" id="KAJ4459458.1"/>
    </source>
</evidence>
<keyword evidence="3" id="KW-0408">Iron</keyword>
<dbReference type="Pfam" id="PF00037">
    <property type="entry name" value="Fer4"/>
    <property type="match status" value="1"/>
</dbReference>
<evidence type="ECO:0000256" key="2">
    <source>
        <dbReference type="ARBA" id="ARBA00022723"/>
    </source>
</evidence>
<accession>A0ABQ8UKW8</accession>
<keyword evidence="4" id="KW-0411">Iron-sulfur</keyword>
<feature type="transmembrane region" description="Helical" evidence="5">
    <location>
        <begin position="318"/>
        <end position="337"/>
    </location>
</feature>
<name>A0ABQ8UKW8_9EUKA</name>
<dbReference type="SUPFAM" id="SSF54862">
    <property type="entry name" value="4Fe-4S ferredoxins"/>
    <property type="match status" value="1"/>
</dbReference>
<dbReference type="PANTHER" id="PTHR24960:SF79">
    <property type="entry name" value="PHOTOSYSTEM I IRON-SULFUR CENTER"/>
    <property type="match status" value="1"/>
</dbReference>
<evidence type="ECO:0000259" key="6">
    <source>
        <dbReference type="PROSITE" id="PS50902"/>
    </source>
</evidence>
<dbReference type="InterPro" id="IPR029039">
    <property type="entry name" value="Flavoprotein-like_sf"/>
</dbReference>
<dbReference type="SUPFAM" id="SSF52218">
    <property type="entry name" value="Flavoproteins"/>
    <property type="match status" value="1"/>
</dbReference>
<reference evidence="8" key="1">
    <citation type="journal article" date="2022" name="bioRxiv">
        <title>Genomics of Preaxostyla Flagellates Illuminates Evolutionary Transitions and the Path Towards Mitochondrial Loss.</title>
        <authorList>
            <person name="Novak L.V.F."/>
            <person name="Treitli S.C."/>
            <person name="Pyrih J."/>
            <person name="Halakuc P."/>
            <person name="Pipaliya S.V."/>
            <person name="Vacek V."/>
            <person name="Brzon O."/>
            <person name="Soukal P."/>
            <person name="Eme L."/>
            <person name="Dacks J.B."/>
            <person name="Karnkowska A."/>
            <person name="Elias M."/>
            <person name="Hampl V."/>
        </authorList>
    </citation>
    <scope>NUCLEOTIDE SEQUENCE</scope>
    <source>
        <strain evidence="8">RCP-MX</strain>
    </source>
</reference>
<organism evidence="8 9">
    <name type="scientific">Paratrimastix pyriformis</name>
    <dbReference type="NCBI Taxonomy" id="342808"/>
    <lineage>
        <taxon>Eukaryota</taxon>
        <taxon>Metamonada</taxon>
        <taxon>Preaxostyla</taxon>
        <taxon>Paratrimastigidae</taxon>
        <taxon>Paratrimastix</taxon>
    </lineage>
</organism>
<dbReference type="PROSITE" id="PS51379">
    <property type="entry name" value="4FE4S_FER_2"/>
    <property type="match status" value="2"/>
</dbReference>
<feature type="domain" description="4Fe-4S ferredoxin-type" evidence="7">
    <location>
        <begin position="254"/>
        <end position="283"/>
    </location>
</feature>
<evidence type="ECO:0008006" key="10">
    <source>
        <dbReference type="Google" id="ProtNLM"/>
    </source>
</evidence>
<dbReference type="EMBL" id="JAPMOS010000019">
    <property type="protein sequence ID" value="KAJ4459458.1"/>
    <property type="molecule type" value="Genomic_DNA"/>
</dbReference>
<dbReference type="InterPro" id="IPR017900">
    <property type="entry name" value="4Fe4S_Fe_S_CS"/>
</dbReference>
<evidence type="ECO:0000259" key="7">
    <source>
        <dbReference type="PROSITE" id="PS51379"/>
    </source>
</evidence>